<name>A0A9E7IGG3_9LILI</name>
<proteinExistence type="predicted"/>
<reference evidence="2" key="1">
    <citation type="submission" date="2022-05" db="EMBL/GenBank/DDBJ databases">
        <title>The Musa troglodytarum L. genome provides insights into the mechanism of non-climacteric behaviour and enrichment of carotenoids.</title>
        <authorList>
            <person name="Wang J."/>
        </authorList>
    </citation>
    <scope>NUCLEOTIDE SEQUENCE</scope>
    <source>
        <tissue evidence="2">Leaf</tissue>
    </source>
</reference>
<evidence type="ECO:0000313" key="3">
    <source>
        <dbReference type="Proteomes" id="UP001055439"/>
    </source>
</evidence>
<evidence type="ECO:0000313" key="2">
    <source>
        <dbReference type="EMBL" id="URE48778.1"/>
    </source>
</evidence>
<feature type="region of interest" description="Disordered" evidence="1">
    <location>
        <begin position="64"/>
        <end position="103"/>
    </location>
</feature>
<gene>
    <name evidence="2" type="ORF">MUK42_23009</name>
</gene>
<dbReference type="Proteomes" id="UP001055439">
    <property type="component" value="Chromosome 9"/>
</dbReference>
<feature type="compositionally biased region" description="Polar residues" evidence="1">
    <location>
        <begin position="87"/>
        <end position="103"/>
    </location>
</feature>
<organism evidence="2 3">
    <name type="scientific">Musa troglodytarum</name>
    <name type="common">fe'i banana</name>
    <dbReference type="NCBI Taxonomy" id="320322"/>
    <lineage>
        <taxon>Eukaryota</taxon>
        <taxon>Viridiplantae</taxon>
        <taxon>Streptophyta</taxon>
        <taxon>Embryophyta</taxon>
        <taxon>Tracheophyta</taxon>
        <taxon>Spermatophyta</taxon>
        <taxon>Magnoliopsida</taxon>
        <taxon>Liliopsida</taxon>
        <taxon>Zingiberales</taxon>
        <taxon>Musaceae</taxon>
        <taxon>Musa</taxon>
    </lineage>
</organism>
<dbReference type="AlphaFoldDB" id="A0A9E7IGG3"/>
<protein>
    <submittedName>
        <fullName evidence="2">Uncharacterized protein</fullName>
    </submittedName>
</protein>
<keyword evidence="3" id="KW-1185">Reference proteome</keyword>
<sequence>MASTALAKFGPPVSAIARRSPTSLRLLVTAASADLLSTCKQTEVRCMLQVDDIGNRAAEMVQDAWKPRRRRRTLSQGVRQTRRRASKTTLMPSSAALNAGKNS</sequence>
<evidence type="ECO:0000256" key="1">
    <source>
        <dbReference type="SAM" id="MobiDB-lite"/>
    </source>
</evidence>
<accession>A0A9E7IGG3</accession>
<dbReference type="EMBL" id="CP097511">
    <property type="protein sequence ID" value="URE48778.1"/>
    <property type="molecule type" value="Genomic_DNA"/>
</dbReference>